<reference evidence="2" key="1">
    <citation type="journal article" date="2022" name="Int. J. Mol. Sci.">
        <title>Draft Genome of Tanacetum Coccineum: Genomic Comparison of Closely Related Tanacetum-Family Plants.</title>
        <authorList>
            <person name="Yamashiro T."/>
            <person name="Shiraishi A."/>
            <person name="Nakayama K."/>
            <person name="Satake H."/>
        </authorList>
    </citation>
    <scope>NUCLEOTIDE SEQUENCE</scope>
</reference>
<dbReference type="Proteomes" id="UP001151760">
    <property type="component" value="Unassembled WGS sequence"/>
</dbReference>
<feature type="compositionally biased region" description="Basic and acidic residues" evidence="1">
    <location>
        <begin position="167"/>
        <end position="224"/>
    </location>
</feature>
<accession>A0ABQ5FVG9</accession>
<sequence>MGGRRIKISDGLVTDTMSLNAMGGRRMQCSDELETVLSQGKKTTDTPRATIDVFKESDSESARKQTGSRRKRKQQGKSMLLMKEQLAADIMQALKESKKINRRQPNTGGSSEGTGTKLGVPDESTVTPITSSEGTGTKPREDDDDENIECVDTDEEDENNDDDDDKSIDLEKTNDEESNDEFVHSEEHIQGDDKEIDDEFVHGDKQADAEKIEEVKDDIKKDELPPSSSSLSVSLGF</sequence>
<dbReference type="EMBL" id="BQNB010017801">
    <property type="protein sequence ID" value="GJT67361.1"/>
    <property type="molecule type" value="Genomic_DNA"/>
</dbReference>
<comment type="caution">
    <text evidence="2">The sequence shown here is derived from an EMBL/GenBank/DDBJ whole genome shotgun (WGS) entry which is preliminary data.</text>
</comment>
<name>A0ABQ5FVG9_9ASTR</name>
<feature type="compositionally biased region" description="Basic and acidic residues" evidence="1">
    <location>
        <begin position="53"/>
        <end position="63"/>
    </location>
</feature>
<evidence type="ECO:0000313" key="2">
    <source>
        <dbReference type="EMBL" id="GJT67361.1"/>
    </source>
</evidence>
<evidence type="ECO:0000256" key="1">
    <source>
        <dbReference type="SAM" id="MobiDB-lite"/>
    </source>
</evidence>
<feature type="non-terminal residue" evidence="2">
    <location>
        <position position="237"/>
    </location>
</feature>
<evidence type="ECO:0000313" key="3">
    <source>
        <dbReference type="Proteomes" id="UP001151760"/>
    </source>
</evidence>
<feature type="compositionally biased region" description="Low complexity" evidence="1">
    <location>
        <begin position="225"/>
        <end position="237"/>
    </location>
</feature>
<feature type="compositionally biased region" description="Basic residues" evidence="1">
    <location>
        <begin position="66"/>
        <end position="75"/>
    </location>
</feature>
<feature type="compositionally biased region" description="Acidic residues" evidence="1">
    <location>
        <begin position="142"/>
        <end position="166"/>
    </location>
</feature>
<keyword evidence="3" id="KW-1185">Reference proteome</keyword>
<feature type="compositionally biased region" description="Polar residues" evidence="1">
    <location>
        <begin position="124"/>
        <end position="135"/>
    </location>
</feature>
<proteinExistence type="predicted"/>
<organism evidence="2 3">
    <name type="scientific">Tanacetum coccineum</name>
    <dbReference type="NCBI Taxonomy" id="301880"/>
    <lineage>
        <taxon>Eukaryota</taxon>
        <taxon>Viridiplantae</taxon>
        <taxon>Streptophyta</taxon>
        <taxon>Embryophyta</taxon>
        <taxon>Tracheophyta</taxon>
        <taxon>Spermatophyta</taxon>
        <taxon>Magnoliopsida</taxon>
        <taxon>eudicotyledons</taxon>
        <taxon>Gunneridae</taxon>
        <taxon>Pentapetalae</taxon>
        <taxon>asterids</taxon>
        <taxon>campanulids</taxon>
        <taxon>Asterales</taxon>
        <taxon>Asteraceae</taxon>
        <taxon>Asteroideae</taxon>
        <taxon>Anthemideae</taxon>
        <taxon>Anthemidinae</taxon>
        <taxon>Tanacetum</taxon>
    </lineage>
</organism>
<feature type="region of interest" description="Disordered" evidence="1">
    <location>
        <begin position="37"/>
        <end position="237"/>
    </location>
</feature>
<gene>
    <name evidence="2" type="ORF">Tco_1018841</name>
</gene>
<reference evidence="2" key="2">
    <citation type="submission" date="2022-01" db="EMBL/GenBank/DDBJ databases">
        <authorList>
            <person name="Yamashiro T."/>
            <person name="Shiraishi A."/>
            <person name="Satake H."/>
            <person name="Nakayama K."/>
        </authorList>
    </citation>
    <scope>NUCLEOTIDE SEQUENCE</scope>
</reference>
<protein>
    <submittedName>
        <fullName evidence="2">Uncharacterized protein</fullName>
    </submittedName>
</protein>